<feature type="compositionally biased region" description="Polar residues" evidence="7">
    <location>
        <begin position="334"/>
        <end position="345"/>
    </location>
</feature>
<sequence>MANSQFVTVKLMRSGNETPWGFRLQGGAEFGAPLSVVKVANGSLAEQTGMLVGDVLLKINGKECDTIRHKEAQDAIISAGNYLELYLERGPMNTWRPSVTPVGDARPNSQQQVYTKTSLTKSPEKSTPIGSGHNTAAKPFNASNPPNLVHKQYNSPVNLYSEKNIEETLNAHSQVLATGATGINFLKPDAPINKESAVYQMVHDEEMRKSKGFSGTPEPKNGHIEHPQAPSNVVTKHVEAPFGKLNATNPVDNSNRNVCADCERLIVGVFVRINNKSYHAECFRCATCGTSLKNVGYFNINDKLYCDIHARQVKAVLGASAAIEASSASTMENNFTNGHANSNGFSPAPAPSQGPFTQSKPFNVAPAPAPAPAAFAPAPTPASMPTNAPIVTNPVSYHPPPQNGFSNISGMRKYSPVAPPTAPKPNFNQTANRNSMYNPSSFTMESHSSGDAVCQPSWSAPPSNPNITQNVVTCKNDQTKAYRQTVQHHERPKSCFNLPAYSVTSNTCTTTTNYGPSNGPSNVKLQFPKTATFASSTQTTTQKVMTVPPPSSGTMQQHNAANMLPQTNYTTPNAARPWTGSMPQSNQGNKAVTDARSAPKRGRGLLQSQLSGGVIPYCGYCNQAIRYSIVFSIICFTYSLHFDSGQYIMALNKSWCPNHFVCANTMCKRSLEENGFVEEQGRLYCETCYETHFAPACAKCNQRIKGVSKITQSL</sequence>
<dbReference type="Pfam" id="PF15936">
    <property type="entry name" value="DUF4749"/>
    <property type="match status" value="1"/>
</dbReference>
<dbReference type="PANTHER" id="PTHR24214:SF38">
    <property type="entry name" value="PDZ AND LIM DOMAIN PROTEIN ZASP-RELATED"/>
    <property type="match status" value="1"/>
</dbReference>
<dbReference type="GO" id="GO:0005912">
    <property type="term" value="C:adherens junction"/>
    <property type="evidence" value="ECO:0007669"/>
    <property type="project" value="TreeGrafter"/>
</dbReference>
<accession>A0A9Q0M0Z8</accession>
<feature type="compositionally biased region" description="Low complexity" evidence="7">
    <location>
        <begin position="534"/>
        <end position="543"/>
    </location>
</feature>
<dbReference type="Gene3D" id="2.30.42.10">
    <property type="match status" value="1"/>
</dbReference>
<proteinExistence type="predicted"/>
<protein>
    <recommendedName>
        <fullName evidence="12">PDZ and LIM domain protein Zasp</fullName>
    </recommendedName>
</protein>
<evidence type="ECO:0000259" key="9">
    <source>
        <dbReference type="PROSITE" id="PS50106"/>
    </source>
</evidence>
<dbReference type="PROSITE" id="PS50106">
    <property type="entry name" value="PDZ"/>
    <property type="match status" value="1"/>
</dbReference>
<dbReference type="Proteomes" id="UP001142055">
    <property type="component" value="Chromosome 3"/>
</dbReference>
<dbReference type="InterPro" id="IPR001781">
    <property type="entry name" value="Znf_LIM"/>
</dbReference>
<feature type="domain" description="PDZ" evidence="9">
    <location>
        <begin position="8"/>
        <end position="91"/>
    </location>
</feature>
<evidence type="ECO:0000259" key="8">
    <source>
        <dbReference type="PROSITE" id="PS50023"/>
    </source>
</evidence>
<feature type="region of interest" description="Disordered" evidence="7">
    <location>
        <begin position="100"/>
        <end position="147"/>
    </location>
</feature>
<gene>
    <name evidence="10" type="ORF">RDWZM_008061</name>
</gene>
<organism evidence="10 11">
    <name type="scientific">Blomia tropicalis</name>
    <name type="common">Mite</name>
    <dbReference type="NCBI Taxonomy" id="40697"/>
    <lineage>
        <taxon>Eukaryota</taxon>
        <taxon>Metazoa</taxon>
        <taxon>Ecdysozoa</taxon>
        <taxon>Arthropoda</taxon>
        <taxon>Chelicerata</taxon>
        <taxon>Arachnida</taxon>
        <taxon>Acari</taxon>
        <taxon>Acariformes</taxon>
        <taxon>Sarcoptiformes</taxon>
        <taxon>Astigmata</taxon>
        <taxon>Glycyphagoidea</taxon>
        <taxon>Echimyopodidae</taxon>
        <taxon>Blomia</taxon>
    </lineage>
</organism>
<dbReference type="SMART" id="SM00228">
    <property type="entry name" value="PDZ"/>
    <property type="match status" value="1"/>
</dbReference>
<dbReference type="GO" id="GO:0051371">
    <property type="term" value="F:muscle alpha-actinin binding"/>
    <property type="evidence" value="ECO:0007669"/>
    <property type="project" value="TreeGrafter"/>
</dbReference>
<dbReference type="Gene3D" id="2.10.110.10">
    <property type="entry name" value="Cysteine Rich Protein"/>
    <property type="match status" value="2"/>
</dbReference>
<comment type="subcellular location">
    <subcellularLocation>
        <location evidence="1">Cytoplasm</location>
    </subcellularLocation>
</comment>
<dbReference type="FunFam" id="2.10.110.10:FF:000073">
    <property type="entry name" value="Uncharacterized protein, isoform Z"/>
    <property type="match status" value="1"/>
</dbReference>
<keyword evidence="4 6" id="KW-0862">Zinc</keyword>
<dbReference type="PROSITE" id="PS00478">
    <property type="entry name" value="LIM_DOMAIN_1"/>
    <property type="match status" value="1"/>
</dbReference>
<feature type="domain" description="LIM zinc-binding" evidence="8">
    <location>
        <begin position="257"/>
        <end position="316"/>
    </location>
</feature>
<dbReference type="InterPro" id="IPR031847">
    <property type="entry name" value="PDLI1-4/Zasp-like_mid"/>
</dbReference>
<dbReference type="Pfam" id="PF00595">
    <property type="entry name" value="PDZ"/>
    <property type="match status" value="1"/>
</dbReference>
<keyword evidence="5 6" id="KW-0440">LIM domain</keyword>
<evidence type="ECO:0008006" key="12">
    <source>
        <dbReference type="Google" id="ProtNLM"/>
    </source>
</evidence>
<feature type="region of interest" description="Disordered" evidence="7">
    <location>
        <begin position="334"/>
        <end position="363"/>
    </location>
</feature>
<reference evidence="10" key="1">
    <citation type="submission" date="2022-12" db="EMBL/GenBank/DDBJ databases">
        <title>Genome assemblies of Blomia tropicalis.</title>
        <authorList>
            <person name="Cui Y."/>
        </authorList>
    </citation>
    <scope>NUCLEOTIDE SEQUENCE</scope>
    <source>
        <tissue evidence="10">Adult mites</tissue>
    </source>
</reference>
<dbReference type="EMBL" id="JAPWDV010000003">
    <property type="protein sequence ID" value="KAJ6216904.1"/>
    <property type="molecule type" value="Genomic_DNA"/>
</dbReference>
<dbReference type="SUPFAM" id="SSF57716">
    <property type="entry name" value="Glucocorticoid receptor-like (DNA-binding domain)"/>
    <property type="match status" value="3"/>
</dbReference>
<dbReference type="Pfam" id="PF00412">
    <property type="entry name" value="LIM"/>
    <property type="match status" value="2"/>
</dbReference>
<evidence type="ECO:0000256" key="1">
    <source>
        <dbReference type="ARBA" id="ARBA00004496"/>
    </source>
</evidence>
<dbReference type="SMART" id="SM00132">
    <property type="entry name" value="LIM"/>
    <property type="match status" value="2"/>
</dbReference>
<dbReference type="FunFam" id="2.10.110.10:FF:000069">
    <property type="entry name" value="Uncharacterized protein, isoform Z"/>
    <property type="match status" value="1"/>
</dbReference>
<dbReference type="GO" id="GO:0031941">
    <property type="term" value="C:filamentous actin"/>
    <property type="evidence" value="ECO:0007669"/>
    <property type="project" value="TreeGrafter"/>
</dbReference>
<keyword evidence="11" id="KW-1185">Reference proteome</keyword>
<dbReference type="PANTHER" id="PTHR24214">
    <property type="entry name" value="PDZ AND LIM DOMAIN PROTEIN ZASP"/>
    <property type="match status" value="1"/>
</dbReference>
<keyword evidence="2" id="KW-0963">Cytoplasm</keyword>
<evidence type="ECO:0000256" key="2">
    <source>
        <dbReference type="ARBA" id="ARBA00022490"/>
    </source>
</evidence>
<feature type="region of interest" description="Disordered" evidence="7">
    <location>
        <begin position="209"/>
        <end position="228"/>
    </location>
</feature>
<feature type="region of interest" description="Disordered" evidence="7">
    <location>
        <begin position="580"/>
        <end position="600"/>
    </location>
</feature>
<feature type="domain" description="LIM zinc-binding" evidence="8">
    <location>
        <begin position="616"/>
        <end position="695"/>
    </location>
</feature>
<comment type="caution">
    <text evidence="10">The sequence shown here is derived from an EMBL/GenBank/DDBJ whole genome shotgun (WGS) entry which is preliminary data.</text>
</comment>
<dbReference type="InterPro" id="IPR036034">
    <property type="entry name" value="PDZ_sf"/>
</dbReference>
<dbReference type="GO" id="GO:0030036">
    <property type="term" value="P:actin cytoskeleton organization"/>
    <property type="evidence" value="ECO:0007669"/>
    <property type="project" value="TreeGrafter"/>
</dbReference>
<dbReference type="GO" id="GO:0061061">
    <property type="term" value="P:muscle structure development"/>
    <property type="evidence" value="ECO:0007669"/>
    <property type="project" value="TreeGrafter"/>
</dbReference>
<evidence type="ECO:0000256" key="5">
    <source>
        <dbReference type="ARBA" id="ARBA00023038"/>
    </source>
</evidence>
<keyword evidence="3 6" id="KW-0479">Metal-binding</keyword>
<feature type="compositionally biased region" description="Polar residues" evidence="7">
    <location>
        <begin position="581"/>
        <end position="590"/>
    </location>
</feature>
<dbReference type="GO" id="GO:0046872">
    <property type="term" value="F:metal ion binding"/>
    <property type="evidence" value="ECO:0007669"/>
    <property type="project" value="UniProtKB-KW"/>
</dbReference>
<evidence type="ECO:0000256" key="7">
    <source>
        <dbReference type="SAM" id="MobiDB-lite"/>
    </source>
</evidence>
<evidence type="ECO:0000313" key="11">
    <source>
        <dbReference type="Proteomes" id="UP001142055"/>
    </source>
</evidence>
<dbReference type="AlphaFoldDB" id="A0A9Q0M0Z8"/>
<dbReference type="PROSITE" id="PS50023">
    <property type="entry name" value="LIM_DOMAIN_2"/>
    <property type="match status" value="2"/>
</dbReference>
<dbReference type="CDD" id="cd23068">
    <property type="entry name" value="PDZ_ZASP52-like"/>
    <property type="match status" value="1"/>
</dbReference>
<evidence type="ECO:0000256" key="6">
    <source>
        <dbReference type="PROSITE-ProRule" id="PRU00125"/>
    </source>
</evidence>
<name>A0A9Q0M0Z8_BLOTA</name>
<evidence type="ECO:0000256" key="3">
    <source>
        <dbReference type="ARBA" id="ARBA00022723"/>
    </source>
</evidence>
<dbReference type="InterPro" id="IPR001478">
    <property type="entry name" value="PDZ"/>
</dbReference>
<dbReference type="FunFam" id="2.30.42.10:FF:000055">
    <property type="entry name" value="PDZ and LIM domain protein 3"/>
    <property type="match status" value="1"/>
</dbReference>
<dbReference type="GO" id="GO:0030018">
    <property type="term" value="C:Z disc"/>
    <property type="evidence" value="ECO:0007669"/>
    <property type="project" value="TreeGrafter"/>
</dbReference>
<evidence type="ECO:0000313" key="10">
    <source>
        <dbReference type="EMBL" id="KAJ6216904.1"/>
    </source>
</evidence>
<feature type="region of interest" description="Disordered" evidence="7">
    <location>
        <begin position="534"/>
        <end position="556"/>
    </location>
</feature>
<dbReference type="GO" id="GO:0003779">
    <property type="term" value="F:actin binding"/>
    <property type="evidence" value="ECO:0007669"/>
    <property type="project" value="TreeGrafter"/>
</dbReference>
<feature type="compositionally biased region" description="Polar residues" evidence="7">
    <location>
        <begin position="107"/>
        <end position="121"/>
    </location>
</feature>
<dbReference type="GO" id="GO:0001725">
    <property type="term" value="C:stress fiber"/>
    <property type="evidence" value="ECO:0007669"/>
    <property type="project" value="TreeGrafter"/>
</dbReference>
<dbReference type="InterPro" id="IPR050604">
    <property type="entry name" value="PDZ-LIM_domain"/>
</dbReference>
<evidence type="ECO:0000256" key="4">
    <source>
        <dbReference type="ARBA" id="ARBA00022833"/>
    </source>
</evidence>
<dbReference type="GO" id="GO:0007507">
    <property type="term" value="P:heart development"/>
    <property type="evidence" value="ECO:0007669"/>
    <property type="project" value="TreeGrafter"/>
</dbReference>
<dbReference type="OMA" id="ERGPMNT"/>
<dbReference type="SMART" id="SM00735">
    <property type="entry name" value="ZM"/>
    <property type="match status" value="1"/>
</dbReference>
<dbReference type="InterPro" id="IPR006643">
    <property type="entry name" value="Zasp-like_motif"/>
</dbReference>
<dbReference type="SUPFAM" id="SSF50156">
    <property type="entry name" value="PDZ domain-like"/>
    <property type="match status" value="1"/>
</dbReference>